<dbReference type="STRING" id="41514.SARI_04189"/>
<accession>A9MN47</accession>
<dbReference type="KEGG" id="ses:SARI_04189"/>
<evidence type="ECO:0000313" key="1">
    <source>
        <dbReference type="EMBL" id="ABX23978.1"/>
    </source>
</evidence>
<evidence type="ECO:0000313" key="2">
    <source>
        <dbReference type="Proteomes" id="UP000002084"/>
    </source>
</evidence>
<proteinExistence type="predicted"/>
<name>A9MN47_SALAR</name>
<organism evidence="1 2">
    <name type="scientific">Salmonella arizonae (strain ATCC BAA-731 / CDC346-86 / RSK2980)</name>
    <dbReference type="NCBI Taxonomy" id="41514"/>
    <lineage>
        <taxon>Bacteria</taxon>
        <taxon>Pseudomonadati</taxon>
        <taxon>Pseudomonadota</taxon>
        <taxon>Gammaproteobacteria</taxon>
        <taxon>Enterobacterales</taxon>
        <taxon>Enterobacteriaceae</taxon>
        <taxon>Salmonella</taxon>
    </lineage>
</organism>
<sequence length="233" mass="26106">MKSRPKVVSETVSALCASFNTNSIAIPLRLHSWFNDQVATGRTRNATLNQQQVALSVNAYYVKALNGYALITHLTCHFLAFEHFARSLVLTDRTRNAVRQGVTVSRVLGTEVPALNGTSETFTFRGTGYVNFFNVSKQFNADALTYGVFFAFSQTEFPQTTASFYASFSKVTRFRLGDTVSFFNTRSNLNSAVAIVSQVFNLSNTVCFNFDYGYWDRDAIFCEDAGHTHFFTD</sequence>
<gene>
    <name evidence="1" type="ordered locus">SARI_04189</name>
</gene>
<dbReference type="EMBL" id="CP000880">
    <property type="protein sequence ID" value="ABX23978.1"/>
    <property type="molecule type" value="Genomic_DNA"/>
</dbReference>
<dbReference type="AntiFam" id="ANF00089">
    <property type="entry name" value="Shadow ORF (opposite rplC)"/>
</dbReference>
<keyword evidence="2" id="KW-1185">Reference proteome</keyword>
<protein>
    <submittedName>
        <fullName evidence="1">Uncharacterized protein</fullName>
    </submittedName>
</protein>
<dbReference type="Proteomes" id="UP000002084">
    <property type="component" value="Chromosome"/>
</dbReference>
<dbReference type="AlphaFoldDB" id="A9MN47"/>
<dbReference type="HOGENOM" id="CLU_1188493_0_0_6"/>
<reference evidence="1 2" key="1">
    <citation type="submission" date="2007-11" db="EMBL/GenBank/DDBJ databases">
        <authorList>
            <consortium name="The Salmonella enterica serovar Arizonae Genome Sequencing Project"/>
            <person name="McClelland M."/>
            <person name="Sanderson E.K."/>
            <person name="Porwollik S."/>
            <person name="Spieth J."/>
            <person name="Clifton W.S."/>
            <person name="Fulton R."/>
            <person name="Chunyan W."/>
            <person name="Wollam A."/>
            <person name="Shah N."/>
            <person name="Pepin K."/>
            <person name="Bhonagiri V."/>
            <person name="Nash W."/>
            <person name="Johnson M."/>
            <person name="Thiruvilangam P."/>
            <person name="Wilson R."/>
        </authorList>
    </citation>
    <scope>NUCLEOTIDE SEQUENCE [LARGE SCALE GENOMIC DNA]</scope>
    <source>
        <strain evidence="2">ATCC BAA-731 / CDC346-86 / RSK2980</strain>
    </source>
</reference>